<organism evidence="2 3">
    <name type="scientific">Volvox reticuliferus</name>
    <dbReference type="NCBI Taxonomy" id="1737510"/>
    <lineage>
        <taxon>Eukaryota</taxon>
        <taxon>Viridiplantae</taxon>
        <taxon>Chlorophyta</taxon>
        <taxon>core chlorophytes</taxon>
        <taxon>Chlorophyceae</taxon>
        <taxon>CS clade</taxon>
        <taxon>Chlamydomonadales</taxon>
        <taxon>Volvocaceae</taxon>
        <taxon>Volvox</taxon>
    </lineage>
</organism>
<feature type="non-terminal residue" evidence="2">
    <location>
        <position position="178"/>
    </location>
</feature>
<gene>
    <name evidence="2" type="ORF">Vretimale_9099</name>
</gene>
<sequence>VPWHLPFHRTEAARAARVAKEAGAQGGLGSGDGGDGKASDGGQAVAAAAAAGTPKIDAAKGAVVFQRYYHLFEKEELVGLVEEALAAGPEADVGSGDVDMEGVDGGDGGAVAADGIIINGAGGRVVSGSDGHHGGGGDDGGGRAGGVGCSKGLCVPYGVVEDVFYDRSNWCIVFRRAR</sequence>
<name>A0A8J4LNE9_9CHLO</name>
<evidence type="ECO:0000313" key="2">
    <source>
        <dbReference type="EMBL" id="GIM04554.1"/>
    </source>
</evidence>
<feature type="region of interest" description="Disordered" evidence="1">
    <location>
        <begin position="18"/>
        <end position="41"/>
    </location>
</feature>
<protein>
    <submittedName>
        <fullName evidence="2">Uncharacterized protein</fullName>
    </submittedName>
</protein>
<dbReference type="EMBL" id="BNCQ01000016">
    <property type="protein sequence ID" value="GIM04554.1"/>
    <property type="molecule type" value="Genomic_DNA"/>
</dbReference>
<dbReference type="Proteomes" id="UP000722791">
    <property type="component" value="Unassembled WGS sequence"/>
</dbReference>
<evidence type="ECO:0000256" key="1">
    <source>
        <dbReference type="SAM" id="MobiDB-lite"/>
    </source>
</evidence>
<feature type="compositionally biased region" description="Gly residues" evidence="1">
    <location>
        <begin position="24"/>
        <end position="33"/>
    </location>
</feature>
<reference evidence="2" key="1">
    <citation type="journal article" date="2021" name="Proc. Natl. Acad. Sci. U.S.A.">
        <title>Three genomes in the algal genus Volvox reveal the fate of a haploid sex-determining region after a transition to homothallism.</title>
        <authorList>
            <person name="Yamamoto K."/>
            <person name="Hamaji T."/>
            <person name="Kawai-Toyooka H."/>
            <person name="Matsuzaki R."/>
            <person name="Takahashi F."/>
            <person name="Nishimura Y."/>
            <person name="Kawachi M."/>
            <person name="Noguchi H."/>
            <person name="Minakuchi Y."/>
            <person name="Umen J.G."/>
            <person name="Toyoda A."/>
            <person name="Nozaki H."/>
        </authorList>
    </citation>
    <scope>NUCLEOTIDE SEQUENCE</scope>
    <source>
        <strain evidence="2">NIES-3785</strain>
    </source>
</reference>
<evidence type="ECO:0000313" key="3">
    <source>
        <dbReference type="Proteomes" id="UP000722791"/>
    </source>
</evidence>
<accession>A0A8J4LNE9</accession>
<comment type="caution">
    <text evidence="2">The sequence shown here is derived from an EMBL/GenBank/DDBJ whole genome shotgun (WGS) entry which is preliminary data.</text>
</comment>
<dbReference type="AlphaFoldDB" id="A0A8J4LNE9"/>
<proteinExistence type="predicted"/>